<keyword evidence="7 8" id="KW-0539">Nucleus</keyword>
<dbReference type="PROSITE" id="PS51419">
    <property type="entry name" value="RAB"/>
    <property type="match status" value="1"/>
</dbReference>
<evidence type="ECO:0000313" key="9">
    <source>
        <dbReference type="EMBL" id="KAK2961231.1"/>
    </source>
</evidence>
<dbReference type="InterPro" id="IPR005225">
    <property type="entry name" value="Small_GTP-bd"/>
</dbReference>
<accession>A0ABQ9YBT3</accession>
<sequence>MTEQGDNIPTFKLVLVGDGGVGKTTFVHRHRSGEFEPRYIATTGVEVSTLPLYTNLGPVRFNNWDTAGQERYGGLRDGYYIQAQCAILMFDVTSRDTYSNVDKWYRDLTRVCENIPIVLVANKVDSRDRKVRTKQVTFHRQKNLQYVEISAKSNYNIEKPYIMLLSKLADNPNVTLVREPAKLPPEIQMTQEQIAANEQEWAAAVSAHVPQDASF</sequence>
<dbReference type="PRINTS" id="PR00627">
    <property type="entry name" value="GTPRANTC4"/>
</dbReference>
<protein>
    <recommendedName>
        <fullName evidence="8">GTP-binding nuclear protein</fullName>
    </recommendedName>
</protein>
<keyword evidence="3 8" id="KW-0813">Transport</keyword>
<dbReference type="NCBIfam" id="TIGR00231">
    <property type="entry name" value="small_GTP"/>
    <property type="match status" value="1"/>
</dbReference>
<dbReference type="InterPro" id="IPR002041">
    <property type="entry name" value="Ran_GTPase"/>
</dbReference>
<dbReference type="Pfam" id="PF00071">
    <property type="entry name" value="Ras"/>
    <property type="match status" value="1"/>
</dbReference>
<dbReference type="EMBL" id="JARBJD010000017">
    <property type="protein sequence ID" value="KAK2961231.1"/>
    <property type="molecule type" value="Genomic_DNA"/>
</dbReference>
<gene>
    <name evidence="9" type="ORF">BLNAU_3677</name>
</gene>
<dbReference type="SMART" id="SM00176">
    <property type="entry name" value="RAN"/>
    <property type="match status" value="1"/>
</dbReference>
<dbReference type="SUPFAM" id="SSF52540">
    <property type="entry name" value="P-loop containing nucleoside triphosphate hydrolases"/>
    <property type="match status" value="1"/>
</dbReference>
<dbReference type="Proteomes" id="UP001281761">
    <property type="component" value="Unassembled WGS sequence"/>
</dbReference>
<dbReference type="Gene3D" id="3.40.50.300">
    <property type="entry name" value="P-loop containing nucleotide triphosphate hydrolases"/>
    <property type="match status" value="1"/>
</dbReference>
<dbReference type="SMART" id="SM00174">
    <property type="entry name" value="RHO"/>
    <property type="match status" value="1"/>
</dbReference>
<evidence type="ECO:0000256" key="4">
    <source>
        <dbReference type="ARBA" id="ARBA00022741"/>
    </source>
</evidence>
<keyword evidence="6 8" id="KW-0342">GTP-binding</keyword>
<dbReference type="PROSITE" id="PS51418">
    <property type="entry name" value="RAN"/>
    <property type="match status" value="1"/>
</dbReference>
<reference evidence="9 10" key="1">
    <citation type="journal article" date="2022" name="bioRxiv">
        <title>Genomics of Preaxostyla Flagellates Illuminates Evolutionary Transitions and the Path Towards Mitochondrial Loss.</title>
        <authorList>
            <person name="Novak L.V.F."/>
            <person name="Treitli S.C."/>
            <person name="Pyrih J."/>
            <person name="Halakuc P."/>
            <person name="Pipaliya S.V."/>
            <person name="Vacek V."/>
            <person name="Brzon O."/>
            <person name="Soukal P."/>
            <person name="Eme L."/>
            <person name="Dacks J.B."/>
            <person name="Karnkowska A."/>
            <person name="Elias M."/>
            <person name="Hampl V."/>
        </authorList>
    </citation>
    <scope>NUCLEOTIDE SEQUENCE [LARGE SCALE GENOMIC DNA]</scope>
    <source>
        <strain evidence="9">NAU3</strain>
        <tissue evidence="9">Gut</tissue>
    </source>
</reference>
<keyword evidence="4 8" id="KW-0547">Nucleotide-binding</keyword>
<evidence type="ECO:0000256" key="8">
    <source>
        <dbReference type="RuleBase" id="RU363057"/>
    </source>
</evidence>
<evidence type="ECO:0000256" key="3">
    <source>
        <dbReference type="ARBA" id="ARBA00022448"/>
    </source>
</evidence>
<comment type="function">
    <text evidence="8">GTP-binding protein involved in nucleocytoplasmic transport. Required for the import of protein into the nucleus and also for RNA export. Involved in chromatin condensation and control of cell cycle.</text>
</comment>
<dbReference type="InterPro" id="IPR001806">
    <property type="entry name" value="Small_GTPase"/>
</dbReference>
<keyword evidence="10" id="KW-1185">Reference proteome</keyword>
<dbReference type="PANTHER" id="PTHR24071:SF0">
    <property type="entry name" value="GTP-BINDING NUCLEAR PROTEIN RAN"/>
    <property type="match status" value="1"/>
</dbReference>
<comment type="subcellular location">
    <subcellularLocation>
        <location evidence="1 8">Nucleus</location>
    </subcellularLocation>
</comment>
<keyword evidence="5 8" id="KW-0653">Protein transport</keyword>
<dbReference type="PROSITE" id="PS51421">
    <property type="entry name" value="RAS"/>
    <property type="match status" value="1"/>
</dbReference>
<dbReference type="SMART" id="SM00173">
    <property type="entry name" value="RAS"/>
    <property type="match status" value="1"/>
</dbReference>
<dbReference type="InterPro" id="IPR027417">
    <property type="entry name" value="P-loop_NTPase"/>
</dbReference>
<evidence type="ECO:0000256" key="7">
    <source>
        <dbReference type="ARBA" id="ARBA00023242"/>
    </source>
</evidence>
<name>A0ABQ9YBT3_9EUKA</name>
<evidence type="ECO:0000256" key="2">
    <source>
        <dbReference type="ARBA" id="ARBA00008028"/>
    </source>
</evidence>
<comment type="similarity">
    <text evidence="2 8">Belongs to the small GTPase superfamily. Ran family.</text>
</comment>
<dbReference type="PANTHER" id="PTHR24071">
    <property type="entry name" value="RAN GTPASE"/>
    <property type="match status" value="1"/>
</dbReference>
<proteinExistence type="inferred from homology"/>
<evidence type="ECO:0000313" key="10">
    <source>
        <dbReference type="Proteomes" id="UP001281761"/>
    </source>
</evidence>
<comment type="caution">
    <text evidence="9">The sequence shown here is derived from an EMBL/GenBank/DDBJ whole genome shotgun (WGS) entry which is preliminary data.</text>
</comment>
<dbReference type="CDD" id="cd00877">
    <property type="entry name" value="Ran"/>
    <property type="match status" value="1"/>
</dbReference>
<evidence type="ECO:0000256" key="5">
    <source>
        <dbReference type="ARBA" id="ARBA00022927"/>
    </source>
</evidence>
<evidence type="ECO:0000256" key="6">
    <source>
        <dbReference type="ARBA" id="ARBA00023134"/>
    </source>
</evidence>
<evidence type="ECO:0000256" key="1">
    <source>
        <dbReference type="ARBA" id="ARBA00004123"/>
    </source>
</evidence>
<dbReference type="PROSITE" id="PS51420">
    <property type="entry name" value="RHO"/>
    <property type="match status" value="1"/>
</dbReference>
<dbReference type="SMART" id="SM00175">
    <property type="entry name" value="RAB"/>
    <property type="match status" value="1"/>
</dbReference>
<organism evidence="9 10">
    <name type="scientific">Blattamonas nauphoetae</name>
    <dbReference type="NCBI Taxonomy" id="2049346"/>
    <lineage>
        <taxon>Eukaryota</taxon>
        <taxon>Metamonada</taxon>
        <taxon>Preaxostyla</taxon>
        <taxon>Oxymonadida</taxon>
        <taxon>Blattamonas</taxon>
    </lineage>
</organism>